<dbReference type="Pfam" id="PF02517">
    <property type="entry name" value="Rce1-like"/>
    <property type="match status" value="1"/>
</dbReference>
<feature type="domain" description="CAAX prenyl protease 2/Lysostaphin resistance protein A-like" evidence="2">
    <location>
        <begin position="1"/>
        <end position="73"/>
    </location>
</feature>
<sequence>MEEMFFRGAVLKLLSKGGAVYSILVSSLFFALFHNSIHHFLWPFLAGLIYGFMAVTFKSVWPSIFAHTVNNLFSYFAYGVLLHFKQDNGLIIVLSIIIVIFLILTFTGLSQYQELLAYEGSRRKCDKAEIILQRRFALTTFFSIPVIAVMAIYIHTALW</sequence>
<accession>A0A645D1I4</accession>
<gene>
    <name evidence="3" type="ORF">SDC9_130092</name>
</gene>
<dbReference type="PANTHER" id="PTHR36435">
    <property type="entry name" value="SLR1288 PROTEIN"/>
    <property type="match status" value="1"/>
</dbReference>
<comment type="caution">
    <text evidence="3">The sequence shown here is derived from an EMBL/GenBank/DDBJ whole genome shotgun (WGS) entry which is preliminary data.</text>
</comment>
<feature type="transmembrane region" description="Helical" evidence="1">
    <location>
        <begin position="136"/>
        <end position="154"/>
    </location>
</feature>
<evidence type="ECO:0000313" key="3">
    <source>
        <dbReference type="EMBL" id="MPM83029.1"/>
    </source>
</evidence>
<reference evidence="3" key="1">
    <citation type="submission" date="2019-08" db="EMBL/GenBank/DDBJ databases">
        <authorList>
            <person name="Kucharzyk K."/>
            <person name="Murdoch R.W."/>
            <person name="Higgins S."/>
            <person name="Loffler F."/>
        </authorList>
    </citation>
    <scope>NUCLEOTIDE SEQUENCE</scope>
</reference>
<protein>
    <recommendedName>
        <fullName evidence="2">CAAX prenyl protease 2/Lysostaphin resistance protein A-like domain-containing protein</fullName>
    </recommendedName>
</protein>
<dbReference type="EMBL" id="VSSQ01031936">
    <property type="protein sequence ID" value="MPM83029.1"/>
    <property type="molecule type" value="Genomic_DNA"/>
</dbReference>
<name>A0A645D1I4_9ZZZZ</name>
<evidence type="ECO:0000259" key="2">
    <source>
        <dbReference type="Pfam" id="PF02517"/>
    </source>
</evidence>
<keyword evidence="1" id="KW-1133">Transmembrane helix</keyword>
<dbReference type="AlphaFoldDB" id="A0A645D1I4"/>
<feature type="transmembrane region" description="Helical" evidence="1">
    <location>
        <begin position="64"/>
        <end position="84"/>
    </location>
</feature>
<dbReference type="GO" id="GO:0004175">
    <property type="term" value="F:endopeptidase activity"/>
    <property type="evidence" value="ECO:0007669"/>
    <property type="project" value="UniProtKB-ARBA"/>
</dbReference>
<dbReference type="PANTHER" id="PTHR36435:SF1">
    <property type="entry name" value="CAAX AMINO TERMINAL PROTEASE FAMILY PROTEIN"/>
    <property type="match status" value="1"/>
</dbReference>
<organism evidence="3">
    <name type="scientific">bioreactor metagenome</name>
    <dbReference type="NCBI Taxonomy" id="1076179"/>
    <lineage>
        <taxon>unclassified sequences</taxon>
        <taxon>metagenomes</taxon>
        <taxon>ecological metagenomes</taxon>
    </lineage>
</organism>
<feature type="transmembrane region" description="Helical" evidence="1">
    <location>
        <begin position="90"/>
        <end position="115"/>
    </location>
</feature>
<dbReference type="GO" id="GO:0080120">
    <property type="term" value="P:CAAX-box protein maturation"/>
    <property type="evidence" value="ECO:0007669"/>
    <property type="project" value="UniProtKB-ARBA"/>
</dbReference>
<keyword evidence="1" id="KW-0472">Membrane</keyword>
<dbReference type="InterPro" id="IPR052710">
    <property type="entry name" value="CAAX_protease"/>
</dbReference>
<feature type="transmembrane region" description="Helical" evidence="1">
    <location>
        <begin position="13"/>
        <end position="34"/>
    </location>
</feature>
<keyword evidence="1" id="KW-0812">Transmembrane</keyword>
<evidence type="ECO:0000256" key="1">
    <source>
        <dbReference type="SAM" id="Phobius"/>
    </source>
</evidence>
<proteinExistence type="predicted"/>
<dbReference type="InterPro" id="IPR003675">
    <property type="entry name" value="Rce1/LyrA-like_dom"/>
</dbReference>